<keyword evidence="2 5" id="KW-0812">Transmembrane</keyword>
<feature type="transmembrane region" description="Helical" evidence="5">
    <location>
        <begin position="104"/>
        <end position="127"/>
    </location>
</feature>
<dbReference type="GO" id="GO:0016020">
    <property type="term" value="C:membrane"/>
    <property type="evidence" value="ECO:0007669"/>
    <property type="project" value="UniProtKB-SubCell"/>
</dbReference>
<dbReference type="HAMAP" id="MF_01350">
    <property type="entry name" value="NDH1_NuoH"/>
    <property type="match status" value="1"/>
</dbReference>
<feature type="transmembrane region" description="Helical" evidence="5">
    <location>
        <begin position="301"/>
        <end position="321"/>
    </location>
</feature>
<dbReference type="Pfam" id="PF00146">
    <property type="entry name" value="NADHdh"/>
    <property type="match status" value="1"/>
</dbReference>
<dbReference type="EC" id="1.6.5.3" evidence="6"/>
<feature type="transmembrane region" description="Helical" evidence="5">
    <location>
        <begin position="139"/>
        <end position="160"/>
    </location>
</feature>
<evidence type="ECO:0000256" key="2">
    <source>
        <dbReference type="ARBA" id="ARBA00022692"/>
    </source>
</evidence>
<feature type="transmembrane region" description="Helical" evidence="5">
    <location>
        <begin position="172"/>
        <end position="195"/>
    </location>
</feature>
<evidence type="ECO:0000256" key="3">
    <source>
        <dbReference type="ARBA" id="ARBA00022989"/>
    </source>
</evidence>
<comment type="subcellular location">
    <subcellularLocation>
        <location evidence="1">Membrane</location>
        <topology evidence="1">Multi-pass membrane protein</topology>
    </subcellularLocation>
</comment>
<dbReference type="PANTHER" id="PTHR11432">
    <property type="entry name" value="NADH DEHYDROGENASE SUBUNIT 1"/>
    <property type="match status" value="1"/>
</dbReference>
<keyword evidence="3 5" id="KW-1133">Transmembrane helix</keyword>
<keyword evidence="6" id="KW-0830">Ubiquinone</keyword>
<feature type="transmembrane region" description="Helical" evidence="5">
    <location>
        <begin position="342"/>
        <end position="360"/>
    </location>
</feature>
<keyword evidence="6" id="KW-0560">Oxidoreductase</keyword>
<evidence type="ECO:0000256" key="1">
    <source>
        <dbReference type="ARBA" id="ARBA00004141"/>
    </source>
</evidence>
<dbReference type="InterPro" id="IPR001694">
    <property type="entry name" value="NADH_UbQ_OxRdtase_su1/FPO"/>
</dbReference>
<sequence length="434" mass="47338">MNFNLGEFLLSILDLTAGDYLAAVWGDAPWVSVVINILGIFIIATIPLLMVFIVGWTERKVLARMQDRIGPNRVGGKYGQLQMVADVVKMITKEMIIPNGADKIAYFAAPALALITSVLLFAVMPFAPGVIGVDLNVGLFYILAISSISVVALILAGWGSNNKYALLGAFRAVAQLVSYEVPMILSLLVPIILAQSMSTVDLVEAQAIPFFILAPISALIFFVSALAETGRSPFDLLEAESEIVAGFHTEYTGMVFGLFMAAEYIAIMFMCGLFATVYWSGYRFFGLEEIVLSNGFELGRGLGLLILLLKSSLVFFVFMWIRGTLPRFRIDQVLNFNWKFMVPLSLVILFTVALLDKLILDFLPNVGDGGRAAIHLVSNILIGVASLEILRRAARRQRQLHNNMSPILAIAENEGAPIAVAPAVESVHDPVPAH</sequence>
<keyword evidence="4 5" id="KW-0472">Membrane</keyword>
<feature type="transmembrane region" description="Helical" evidence="5">
    <location>
        <begin position="255"/>
        <end position="281"/>
    </location>
</feature>
<feature type="transmembrane region" description="Helical" evidence="5">
    <location>
        <begin position="30"/>
        <end position="56"/>
    </location>
</feature>
<dbReference type="GO" id="GO:0003954">
    <property type="term" value="F:NADH dehydrogenase activity"/>
    <property type="evidence" value="ECO:0007669"/>
    <property type="project" value="TreeGrafter"/>
</dbReference>
<dbReference type="GO" id="GO:0009060">
    <property type="term" value="P:aerobic respiration"/>
    <property type="evidence" value="ECO:0007669"/>
    <property type="project" value="TreeGrafter"/>
</dbReference>
<organism evidence="6">
    <name type="scientific">hydrothermal vent metagenome</name>
    <dbReference type="NCBI Taxonomy" id="652676"/>
    <lineage>
        <taxon>unclassified sequences</taxon>
        <taxon>metagenomes</taxon>
        <taxon>ecological metagenomes</taxon>
    </lineage>
</organism>
<evidence type="ECO:0000256" key="4">
    <source>
        <dbReference type="ARBA" id="ARBA00023136"/>
    </source>
</evidence>
<proteinExistence type="inferred from homology"/>
<dbReference type="EMBL" id="UOEU01000998">
    <property type="protein sequence ID" value="VAW43007.1"/>
    <property type="molecule type" value="Genomic_DNA"/>
</dbReference>
<feature type="transmembrane region" description="Helical" evidence="5">
    <location>
        <begin position="372"/>
        <end position="390"/>
    </location>
</feature>
<feature type="transmembrane region" description="Helical" evidence="5">
    <location>
        <begin position="207"/>
        <end position="227"/>
    </location>
</feature>
<dbReference type="NCBIfam" id="NF004741">
    <property type="entry name" value="PRK06076.1-2"/>
    <property type="match status" value="1"/>
</dbReference>
<reference evidence="6" key="1">
    <citation type="submission" date="2018-06" db="EMBL/GenBank/DDBJ databases">
        <authorList>
            <person name="Zhirakovskaya E."/>
        </authorList>
    </citation>
    <scope>NUCLEOTIDE SEQUENCE</scope>
</reference>
<evidence type="ECO:0000256" key="5">
    <source>
        <dbReference type="SAM" id="Phobius"/>
    </source>
</evidence>
<accession>A0A3B0VX30</accession>
<evidence type="ECO:0000313" key="6">
    <source>
        <dbReference type="EMBL" id="VAW43007.1"/>
    </source>
</evidence>
<name>A0A3B0VX30_9ZZZZ</name>
<dbReference type="PANTHER" id="PTHR11432:SF3">
    <property type="entry name" value="NADH-UBIQUINONE OXIDOREDUCTASE CHAIN 1"/>
    <property type="match status" value="1"/>
</dbReference>
<gene>
    <name evidence="6" type="ORF">MNBD_CHLOROFLEXI01-3981</name>
</gene>
<protein>
    <submittedName>
        <fullName evidence="6">NADH-ubiquinone oxidoreductase chain H</fullName>
        <ecNumber evidence="6">1.6.5.3</ecNumber>
    </submittedName>
</protein>
<dbReference type="AlphaFoldDB" id="A0A3B0VX30"/>